<organism evidence="1 2">
    <name type="scientific">Allacma fusca</name>
    <dbReference type="NCBI Taxonomy" id="39272"/>
    <lineage>
        <taxon>Eukaryota</taxon>
        <taxon>Metazoa</taxon>
        <taxon>Ecdysozoa</taxon>
        <taxon>Arthropoda</taxon>
        <taxon>Hexapoda</taxon>
        <taxon>Collembola</taxon>
        <taxon>Symphypleona</taxon>
        <taxon>Sminthuridae</taxon>
        <taxon>Allacma</taxon>
    </lineage>
</organism>
<protein>
    <submittedName>
        <fullName evidence="1">Uncharacterized protein</fullName>
    </submittedName>
</protein>
<dbReference type="Proteomes" id="UP000708208">
    <property type="component" value="Unassembled WGS sequence"/>
</dbReference>
<sequence>MSQEKVCKFLFAKHIIPLKATKKTSTEFRIVTENLAKSTTYTLAVGEWLCGPCRTIVRQCGADRIPDNSAEGNSRIVGGVEDKHYKTKATLCPDPIKLHFPHQRRKNGEEWFRVNGELKKTAEKASVKVETGSLICLDCKLAIYSKAKDHGQATICSNPLGRHSKPFKEGVLGNFKKVTDHYVQMARDLHITLDPLGSICSACLISFKRQHAEIQEVTHRNSGSISFSEDSDVSMCNDEDAGSHKSVISSEHDMSCDDNGDLEYVDADIANGKLQRIKILFFPSQNSKVANPVKIWYKHSQIRSLKRRLKENSTKS</sequence>
<dbReference type="AlphaFoldDB" id="A0A8J2JBQ8"/>
<gene>
    <name evidence="1" type="ORF">AFUS01_LOCUS6120</name>
</gene>
<keyword evidence="2" id="KW-1185">Reference proteome</keyword>
<accession>A0A8J2JBQ8</accession>
<reference evidence="1" key="1">
    <citation type="submission" date="2021-06" db="EMBL/GenBank/DDBJ databases">
        <authorList>
            <person name="Hodson N. C."/>
            <person name="Mongue J. A."/>
            <person name="Jaron S. K."/>
        </authorList>
    </citation>
    <scope>NUCLEOTIDE SEQUENCE</scope>
</reference>
<proteinExistence type="predicted"/>
<dbReference type="EMBL" id="CAJVCH010039886">
    <property type="protein sequence ID" value="CAG7716621.1"/>
    <property type="molecule type" value="Genomic_DNA"/>
</dbReference>
<evidence type="ECO:0000313" key="1">
    <source>
        <dbReference type="EMBL" id="CAG7716621.1"/>
    </source>
</evidence>
<evidence type="ECO:0000313" key="2">
    <source>
        <dbReference type="Proteomes" id="UP000708208"/>
    </source>
</evidence>
<name>A0A8J2JBQ8_9HEXA</name>
<comment type="caution">
    <text evidence="1">The sequence shown here is derived from an EMBL/GenBank/DDBJ whole genome shotgun (WGS) entry which is preliminary data.</text>
</comment>